<organism evidence="2 3">
    <name type="scientific">Cylindrotheca closterium</name>
    <dbReference type="NCBI Taxonomy" id="2856"/>
    <lineage>
        <taxon>Eukaryota</taxon>
        <taxon>Sar</taxon>
        <taxon>Stramenopiles</taxon>
        <taxon>Ochrophyta</taxon>
        <taxon>Bacillariophyta</taxon>
        <taxon>Bacillariophyceae</taxon>
        <taxon>Bacillariophycidae</taxon>
        <taxon>Bacillariales</taxon>
        <taxon>Bacillariaceae</taxon>
        <taxon>Cylindrotheca</taxon>
    </lineage>
</organism>
<proteinExistence type="predicted"/>
<feature type="coiled-coil region" evidence="1">
    <location>
        <begin position="142"/>
        <end position="169"/>
    </location>
</feature>
<gene>
    <name evidence="2" type="ORF">CYCCA115_LOCUS16556</name>
</gene>
<reference evidence="2" key="1">
    <citation type="submission" date="2023-08" db="EMBL/GenBank/DDBJ databases">
        <authorList>
            <person name="Audoor S."/>
            <person name="Bilcke G."/>
        </authorList>
    </citation>
    <scope>NUCLEOTIDE SEQUENCE</scope>
</reference>
<evidence type="ECO:0000313" key="3">
    <source>
        <dbReference type="Proteomes" id="UP001295423"/>
    </source>
</evidence>
<name>A0AAD2FYN0_9STRA</name>
<dbReference type="EMBL" id="CAKOGP040001936">
    <property type="protein sequence ID" value="CAJ1957120.1"/>
    <property type="molecule type" value="Genomic_DNA"/>
</dbReference>
<dbReference type="AlphaFoldDB" id="A0AAD2FYN0"/>
<comment type="caution">
    <text evidence="2">The sequence shown here is derived from an EMBL/GenBank/DDBJ whole genome shotgun (WGS) entry which is preliminary data.</text>
</comment>
<protein>
    <submittedName>
        <fullName evidence="2">Uncharacterized protein</fullName>
    </submittedName>
</protein>
<keyword evidence="1" id="KW-0175">Coiled coil</keyword>
<evidence type="ECO:0000256" key="1">
    <source>
        <dbReference type="SAM" id="Coils"/>
    </source>
</evidence>
<sequence>MVPQIRESIHYQHDEEPVWLSVFGSERKSVSKELRSDFHPPSYIIVQQKRVLFDDNLDIFCVDRVSGKYHDKVWYSEAELASFEERYIAKAGKKRSLRERDARAYNHSRRVLLHHRAYKEMGDYNKANDLEYFSSQSSQSCKDMCRKQAKRLEKEVRSIQSESDEQTTSSSTGLEYFIEKVFSFSSQGS</sequence>
<dbReference type="Proteomes" id="UP001295423">
    <property type="component" value="Unassembled WGS sequence"/>
</dbReference>
<accession>A0AAD2FYN0</accession>
<evidence type="ECO:0000313" key="2">
    <source>
        <dbReference type="EMBL" id="CAJ1957120.1"/>
    </source>
</evidence>
<keyword evidence="3" id="KW-1185">Reference proteome</keyword>